<sequence length="91" mass="11071">MASRGIRKKKVTFNLEVATIELVKIIAERLSEMLGRNVTLSEVYELAVKKFYEQVEKEYRDWETQNERKTIRERLIDYYIVTSRQPRRRLF</sequence>
<organism evidence="1">
    <name type="scientific">uncultured archaeal virus</name>
    <dbReference type="NCBI Taxonomy" id="1960247"/>
    <lineage>
        <taxon>Viruses</taxon>
        <taxon>environmental samples</taxon>
    </lineage>
</organism>
<protein>
    <submittedName>
        <fullName evidence="1">Uncharacterized protein</fullName>
    </submittedName>
</protein>
<accession>A0A1S5Y351</accession>
<gene>
    <name evidence="1" type="ORF">JDFR1000234_15</name>
</gene>
<reference evidence="1" key="1">
    <citation type="journal article" date="2017" name="MBio">
        <title>Viruses in the Oceanic Basement.</title>
        <authorList>
            <person name="Nigro O.D."/>
            <person name="Jungbluth S.P."/>
            <person name="Steward G.F."/>
            <person name="Rappe M.S."/>
        </authorList>
    </citation>
    <scope>NUCLEOTIDE SEQUENCE</scope>
    <source>
        <strain evidence="1">JdFR1000234</strain>
    </source>
</reference>
<proteinExistence type="predicted"/>
<evidence type="ECO:0000313" key="1">
    <source>
        <dbReference type="EMBL" id="AQQ75490.1"/>
    </source>
</evidence>
<dbReference type="EMBL" id="KY229235">
    <property type="protein sequence ID" value="AQQ75490.1"/>
    <property type="molecule type" value="Genomic_DNA"/>
</dbReference>
<name>A0A1S5Y351_9VIRU</name>